<evidence type="ECO:0000256" key="1">
    <source>
        <dbReference type="SAM" id="MobiDB-lite"/>
    </source>
</evidence>
<dbReference type="Proteomes" id="UP001177003">
    <property type="component" value="Chromosome 1"/>
</dbReference>
<organism evidence="2 3">
    <name type="scientific">Lactuca saligna</name>
    <name type="common">Willowleaf lettuce</name>
    <dbReference type="NCBI Taxonomy" id="75948"/>
    <lineage>
        <taxon>Eukaryota</taxon>
        <taxon>Viridiplantae</taxon>
        <taxon>Streptophyta</taxon>
        <taxon>Embryophyta</taxon>
        <taxon>Tracheophyta</taxon>
        <taxon>Spermatophyta</taxon>
        <taxon>Magnoliopsida</taxon>
        <taxon>eudicotyledons</taxon>
        <taxon>Gunneridae</taxon>
        <taxon>Pentapetalae</taxon>
        <taxon>asterids</taxon>
        <taxon>campanulids</taxon>
        <taxon>Asterales</taxon>
        <taxon>Asteraceae</taxon>
        <taxon>Cichorioideae</taxon>
        <taxon>Cichorieae</taxon>
        <taxon>Lactucinae</taxon>
        <taxon>Lactuca</taxon>
    </lineage>
</organism>
<feature type="compositionally biased region" description="Basic and acidic residues" evidence="1">
    <location>
        <begin position="22"/>
        <end position="41"/>
    </location>
</feature>
<gene>
    <name evidence="2" type="ORF">LSALG_LOCUS9993</name>
</gene>
<dbReference type="EMBL" id="OX465077">
    <property type="protein sequence ID" value="CAI9269633.1"/>
    <property type="molecule type" value="Genomic_DNA"/>
</dbReference>
<feature type="compositionally biased region" description="Basic residues" evidence="1">
    <location>
        <begin position="76"/>
        <end position="87"/>
    </location>
</feature>
<protein>
    <submittedName>
        <fullName evidence="2">Uncharacterized protein</fullName>
    </submittedName>
</protein>
<reference evidence="2" key="1">
    <citation type="submission" date="2023-04" db="EMBL/GenBank/DDBJ databases">
        <authorList>
            <person name="Vijverberg K."/>
            <person name="Xiong W."/>
            <person name="Schranz E."/>
        </authorList>
    </citation>
    <scope>NUCLEOTIDE SEQUENCE</scope>
</reference>
<feature type="region of interest" description="Disordered" evidence="1">
    <location>
        <begin position="22"/>
        <end position="95"/>
    </location>
</feature>
<proteinExistence type="predicted"/>
<evidence type="ECO:0000313" key="3">
    <source>
        <dbReference type="Proteomes" id="UP001177003"/>
    </source>
</evidence>
<accession>A0AA35VIN3</accession>
<name>A0AA35VIN3_LACSI</name>
<keyword evidence="3" id="KW-1185">Reference proteome</keyword>
<sequence length="156" mass="17683">MYGDVTADSWIIRAYKEFKRSGPRDLTPEMLKSIHDADKSAPRGKKAYKGKQVAKGVKGPSQKKRKPTKPAQSPQLKRRKTQPKRKLIIASSSSESEVTPFNFLFKLCCFKLEAADPSSPQTEALLWVSLLSEDIDVDVMLQIVRRRTWLLYEVSG</sequence>
<dbReference type="AlphaFoldDB" id="A0AA35VIN3"/>
<evidence type="ECO:0000313" key="2">
    <source>
        <dbReference type="EMBL" id="CAI9269633.1"/>
    </source>
</evidence>